<dbReference type="GO" id="GO:0046654">
    <property type="term" value="P:tetrahydrofolate biosynthetic process"/>
    <property type="evidence" value="ECO:0007669"/>
    <property type="project" value="TreeGrafter"/>
</dbReference>
<dbReference type="AlphaFoldDB" id="A0A4R4E5S7"/>
<evidence type="ECO:0000256" key="7">
    <source>
        <dbReference type="ARBA" id="ARBA00022842"/>
    </source>
</evidence>
<dbReference type="OrthoDB" id="9811744at2"/>
<dbReference type="NCBIfam" id="TIGR01496">
    <property type="entry name" value="DHPS"/>
    <property type="match status" value="1"/>
</dbReference>
<evidence type="ECO:0000256" key="6">
    <source>
        <dbReference type="ARBA" id="ARBA00022723"/>
    </source>
</evidence>
<evidence type="ECO:0000256" key="4">
    <source>
        <dbReference type="ARBA" id="ARBA00012458"/>
    </source>
</evidence>
<dbReference type="SUPFAM" id="SSF51717">
    <property type="entry name" value="Dihydropteroate synthetase-like"/>
    <property type="match status" value="1"/>
</dbReference>
<dbReference type="GO" id="GO:0046872">
    <property type="term" value="F:metal ion binding"/>
    <property type="evidence" value="ECO:0007669"/>
    <property type="project" value="UniProtKB-KW"/>
</dbReference>
<comment type="caution">
    <text evidence="10">The sequence shown here is derived from an EMBL/GenBank/DDBJ whole genome shotgun (WGS) entry which is preliminary data.</text>
</comment>
<dbReference type="GO" id="GO:0046656">
    <property type="term" value="P:folic acid biosynthetic process"/>
    <property type="evidence" value="ECO:0007669"/>
    <property type="project" value="UniProtKB-KW"/>
</dbReference>
<dbReference type="PROSITE" id="PS00793">
    <property type="entry name" value="DHPS_2"/>
    <property type="match status" value="1"/>
</dbReference>
<reference evidence="10 11" key="1">
    <citation type="submission" date="2019-03" db="EMBL/GenBank/DDBJ databases">
        <authorList>
            <person name="Kim M.K.M."/>
        </authorList>
    </citation>
    <scope>NUCLEOTIDE SEQUENCE [LARGE SCALE GENOMIC DNA]</scope>
    <source>
        <strain evidence="10 11">17J68-15</strain>
    </source>
</reference>
<comment type="catalytic activity">
    <reaction evidence="1">
        <text>(7,8-dihydropterin-6-yl)methyl diphosphate + 4-aminobenzoate = 7,8-dihydropteroate + diphosphate</text>
        <dbReference type="Rhea" id="RHEA:19949"/>
        <dbReference type="ChEBI" id="CHEBI:17836"/>
        <dbReference type="ChEBI" id="CHEBI:17839"/>
        <dbReference type="ChEBI" id="CHEBI:33019"/>
        <dbReference type="ChEBI" id="CHEBI:72950"/>
        <dbReference type="EC" id="2.5.1.15"/>
    </reaction>
</comment>
<evidence type="ECO:0000259" key="9">
    <source>
        <dbReference type="PROSITE" id="PS50972"/>
    </source>
</evidence>
<evidence type="ECO:0000256" key="1">
    <source>
        <dbReference type="ARBA" id="ARBA00000012"/>
    </source>
</evidence>
<dbReference type="Proteomes" id="UP000295164">
    <property type="component" value="Unassembled WGS sequence"/>
</dbReference>
<name>A0A4R4E5S7_9BACT</name>
<keyword evidence="8" id="KW-0289">Folate biosynthesis</keyword>
<evidence type="ECO:0000313" key="11">
    <source>
        <dbReference type="Proteomes" id="UP000295164"/>
    </source>
</evidence>
<dbReference type="PANTHER" id="PTHR20941:SF1">
    <property type="entry name" value="FOLIC ACID SYNTHESIS PROTEIN FOL1"/>
    <property type="match status" value="1"/>
</dbReference>
<dbReference type="PROSITE" id="PS50972">
    <property type="entry name" value="PTERIN_BINDING"/>
    <property type="match status" value="1"/>
</dbReference>
<comment type="cofactor">
    <cofactor evidence="2">
        <name>Mg(2+)</name>
        <dbReference type="ChEBI" id="CHEBI:18420"/>
    </cofactor>
</comment>
<dbReference type="PANTHER" id="PTHR20941">
    <property type="entry name" value="FOLATE SYNTHESIS PROTEINS"/>
    <property type="match status" value="1"/>
</dbReference>
<dbReference type="InterPro" id="IPR045031">
    <property type="entry name" value="DHP_synth-like"/>
</dbReference>
<proteinExistence type="predicted"/>
<organism evidence="10 11">
    <name type="scientific">Flaviaesturariibacter aridisoli</name>
    <dbReference type="NCBI Taxonomy" id="2545761"/>
    <lineage>
        <taxon>Bacteria</taxon>
        <taxon>Pseudomonadati</taxon>
        <taxon>Bacteroidota</taxon>
        <taxon>Chitinophagia</taxon>
        <taxon>Chitinophagales</taxon>
        <taxon>Chitinophagaceae</taxon>
        <taxon>Flaviaestuariibacter</taxon>
    </lineage>
</organism>
<dbReference type="Pfam" id="PF00809">
    <property type="entry name" value="Pterin_bind"/>
    <property type="match status" value="1"/>
</dbReference>
<dbReference type="EMBL" id="SKFH01000007">
    <property type="protein sequence ID" value="TCZ73391.1"/>
    <property type="molecule type" value="Genomic_DNA"/>
</dbReference>
<dbReference type="EC" id="2.5.1.15" evidence="4"/>
<keyword evidence="6" id="KW-0479">Metal-binding</keyword>
<evidence type="ECO:0000256" key="8">
    <source>
        <dbReference type="ARBA" id="ARBA00022909"/>
    </source>
</evidence>
<evidence type="ECO:0000256" key="3">
    <source>
        <dbReference type="ARBA" id="ARBA00004763"/>
    </source>
</evidence>
<protein>
    <recommendedName>
        <fullName evidence="4">dihydropteroate synthase</fullName>
        <ecNumber evidence="4">2.5.1.15</ecNumber>
    </recommendedName>
</protein>
<feature type="domain" description="Pterin-binding" evidence="9">
    <location>
        <begin position="18"/>
        <end position="270"/>
    </location>
</feature>
<evidence type="ECO:0000256" key="5">
    <source>
        <dbReference type="ARBA" id="ARBA00022679"/>
    </source>
</evidence>
<dbReference type="InterPro" id="IPR011005">
    <property type="entry name" value="Dihydropteroate_synth-like_sf"/>
</dbReference>
<gene>
    <name evidence="10" type="primary">folP</name>
    <name evidence="10" type="ORF">E0486_06175</name>
</gene>
<dbReference type="GO" id="GO:0005829">
    <property type="term" value="C:cytosol"/>
    <property type="evidence" value="ECO:0007669"/>
    <property type="project" value="TreeGrafter"/>
</dbReference>
<keyword evidence="7" id="KW-0460">Magnesium</keyword>
<evidence type="ECO:0000256" key="2">
    <source>
        <dbReference type="ARBA" id="ARBA00001946"/>
    </source>
</evidence>
<dbReference type="InterPro" id="IPR000489">
    <property type="entry name" value="Pterin-binding_dom"/>
</dbReference>
<keyword evidence="5 10" id="KW-0808">Transferase</keyword>
<comment type="pathway">
    <text evidence="3">Cofactor biosynthesis; tetrahydrofolate biosynthesis; 7,8-dihydrofolate from 2-amino-4-hydroxy-6-hydroxymethyl-7,8-dihydropteridine diphosphate and 4-aminobenzoate: step 1/2.</text>
</comment>
<keyword evidence="11" id="KW-1185">Reference proteome</keyword>
<evidence type="ECO:0000313" key="10">
    <source>
        <dbReference type="EMBL" id="TCZ73391.1"/>
    </source>
</evidence>
<dbReference type="CDD" id="cd00739">
    <property type="entry name" value="DHPS"/>
    <property type="match status" value="1"/>
</dbReference>
<sequence>MPPLTVNARGRLLRLEGPSVLGILNVTPDSFFSGSRVAAPDDLLRRAEGMLADGAWMLDIGGQSTRPGSERVDADEEQRRVLPAIEAILKRFPEALISIDTFYASVARAAVEAGAMLVNDVSAGSIDPELLSTVAGLRVPYVLMHRRGDPQTMQGLTQYNDVLTEVFDDLNFRLRELRACGINDVLIDPGFGFAKTAAHNFRLLQQLSFFHELGCPLLVGISRKATVYRTLGVTPEEALNGSTVLHTLALQGGAQLLRVHDVREAVEAIKLFTAVQSAS</sequence>
<accession>A0A4R4E5S7</accession>
<dbReference type="GO" id="GO:0004156">
    <property type="term" value="F:dihydropteroate synthase activity"/>
    <property type="evidence" value="ECO:0007669"/>
    <property type="project" value="UniProtKB-EC"/>
</dbReference>
<dbReference type="InterPro" id="IPR006390">
    <property type="entry name" value="DHP_synth_dom"/>
</dbReference>
<dbReference type="Gene3D" id="3.20.20.20">
    <property type="entry name" value="Dihydropteroate synthase-like"/>
    <property type="match status" value="1"/>
</dbReference>